<protein>
    <submittedName>
        <fullName evidence="4">SAM-dependent methyltransferase</fullName>
    </submittedName>
</protein>
<keyword evidence="4" id="KW-0808">Transferase</keyword>
<dbReference type="GO" id="GO:0032259">
    <property type="term" value="P:methylation"/>
    <property type="evidence" value="ECO:0007669"/>
    <property type="project" value="UniProtKB-KW"/>
</dbReference>
<keyword evidence="4" id="KW-0489">Methyltransferase</keyword>
<reference evidence="4" key="1">
    <citation type="submission" date="2022-04" db="EMBL/GenBank/DDBJ databases">
        <title>Halocatena sp. nov., isolated from a salt lake.</title>
        <authorList>
            <person name="Cui H.-L."/>
        </authorList>
    </citation>
    <scope>NUCLEOTIDE SEQUENCE</scope>
    <source>
        <strain evidence="4">AD-1</strain>
        <plasmid evidence="4">unnamed2</plasmid>
    </source>
</reference>
<dbReference type="KEGG" id="haad:MW046_16925"/>
<name>A0A8U0A6E5_9EURY</name>
<dbReference type="EMBL" id="CP096021">
    <property type="protein sequence ID" value="UPM44715.1"/>
    <property type="molecule type" value="Genomic_DNA"/>
</dbReference>
<evidence type="ECO:0000313" key="5">
    <source>
        <dbReference type="Proteomes" id="UP000831768"/>
    </source>
</evidence>
<gene>
    <name evidence="4" type="ORF">MW046_16925</name>
</gene>
<dbReference type="GO" id="GO:0008168">
    <property type="term" value="F:methyltransferase activity"/>
    <property type="evidence" value="ECO:0007669"/>
    <property type="project" value="UniProtKB-KW"/>
</dbReference>
<dbReference type="InterPro" id="IPR014777">
    <property type="entry name" value="4pyrrole_Mease_sub1"/>
</dbReference>
<keyword evidence="5" id="KW-1185">Reference proteome</keyword>
<sequence length="242" mass="27427">MTLYGIGLGSGAVGLLTVRGRKQLGVTDIVYSPGRRSQGVAVEYIPESKVEDFEFPMRSAPEELRVAWKTAASEAAPRARDGDTAFVTLGDLYIYSTFGRLRRTLQVDHSDVDIEAVPARHRLTVGRPNVFKFETTNISNELVLLQPELFYVSRKSYGVMAHLSIPYEEEADQAVVLHRIPDRIEATQEKLDYKRCDRKRQISRIRGSSQWRSQADISGALGDIEYEQQRSVGRNTQRCQYR</sequence>
<evidence type="ECO:0000313" key="4">
    <source>
        <dbReference type="EMBL" id="UPM44715.1"/>
    </source>
</evidence>
<geneLocation type="plasmid" evidence="4 5">
    <name>unnamed2</name>
</geneLocation>
<feature type="domain" description="Tetrapyrrole methylase" evidence="3">
    <location>
        <begin position="2"/>
        <end position="119"/>
    </location>
</feature>
<keyword evidence="4" id="KW-0614">Plasmid</keyword>
<dbReference type="Proteomes" id="UP000831768">
    <property type="component" value="Plasmid unnamed2"/>
</dbReference>
<organism evidence="4 5">
    <name type="scientific">Halocatena salina</name>
    <dbReference type="NCBI Taxonomy" id="2934340"/>
    <lineage>
        <taxon>Archaea</taxon>
        <taxon>Methanobacteriati</taxon>
        <taxon>Methanobacteriota</taxon>
        <taxon>Stenosarchaea group</taxon>
        <taxon>Halobacteria</taxon>
        <taxon>Halobacteriales</taxon>
        <taxon>Natronomonadaceae</taxon>
        <taxon>Halocatena</taxon>
    </lineage>
</organism>
<dbReference type="InterPro" id="IPR000878">
    <property type="entry name" value="4pyrrol_Mease"/>
</dbReference>
<evidence type="ECO:0000256" key="2">
    <source>
        <dbReference type="ARBA" id="ARBA00022573"/>
    </source>
</evidence>
<dbReference type="Gene3D" id="3.40.1010.10">
    <property type="entry name" value="Cobalt-precorrin-4 Transmethylase, Domain 1"/>
    <property type="match status" value="1"/>
</dbReference>
<proteinExistence type="predicted"/>
<evidence type="ECO:0000259" key="3">
    <source>
        <dbReference type="Pfam" id="PF00590"/>
    </source>
</evidence>
<dbReference type="GO" id="GO:0009236">
    <property type="term" value="P:cobalamin biosynthetic process"/>
    <property type="evidence" value="ECO:0007669"/>
    <property type="project" value="UniProtKB-KW"/>
</dbReference>
<dbReference type="Pfam" id="PF00590">
    <property type="entry name" value="TP_methylase"/>
    <property type="match status" value="1"/>
</dbReference>
<keyword evidence="2" id="KW-0169">Cobalamin biosynthesis</keyword>
<dbReference type="InterPro" id="IPR035996">
    <property type="entry name" value="4pyrrol_Methylase_sf"/>
</dbReference>
<accession>A0A8U0A6E5</accession>
<evidence type="ECO:0000256" key="1">
    <source>
        <dbReference type="ARBA" id="ARBA00004953"/>
    </source>
</evidence>
<comment type="pathway">
    <text evidence="1">Cofactor biosynthesis; adenosylcobalamin biosynthesis.</text>
</comment>
<dbReference type="PANTHER" id="PTHR43467">
    <property type="entry name" value="COBALT-PRECORRIN-2 C(20)-METHYLTRANSFERASE"/>
    <property type="match status" value="1"/>
</dbReference>
<dbReference type="GeneID" id="71929766"/>
<dbReference type="AlphaFoldDB" id="A0A8U0A6E5"/>
<dbReference type="SUPFAM" id="SSF53790">
    <property type="entry name" value="Tetrapyrrole methylase"/>
    <property type="match status" value="1"/>
</dbReference>
<dbReference type="PANTHER" id="PTHR43467:SF2">
    <property type="entry name" value="COBALT-PRECORRIN-2 C(20)-METHYLTRANSFERASE"/>
    <property type="match status" value="1"/>
</dbReference>
<dbReference type="RefSeq" id="WP_247995369.1">
    <property type="nucleotide sequence ID" value="NZ_CP096021.1"/>
</dbReference>